<feature type="region of interest" description="Disordered" evidence="9">
    <location>
        <begin position="206"/>
        <end position="246"/>
    </location>
</feature>
<evidence type="ECO:0000256" key="2">
    <source>
        <dbReference type="ARBA" id="ARBA00022679"/>
    </source>
</evidence>
<keyword evidence="2" id="KW-0808">Transferase</keyword>
<dbReference type="InterPro" id="IPR047543">
    <property type="entry name" value="Bbox1_RNF31-like"/>
</dbReference>
<dbReference type="Pfam" id="PF18091">
    <property type="entry name" value="E3_UbLigase_RBR"/>
    <property type="match status" value="1"/>
</dbReference>
<feature type="region of interest" description="Disordered" evidence="9">
    <location>
        <begin position="118"/>
        <end position="191"/>
    </location>
</feature>
<feature type="compositionally biased region" description="Polar residues" evidence="9">
    <location>
        <begin position="585"/>
        <end position="595"/>
    </location>
</feature>
<evidence type="ECO:0000313" key="12">
    <source>
        <dbReference type="EMBL" id="KAL1491492.1"/>
    </source>
</evidence>
<dbReference type="Gene3D" id="1.20.120.1750">
    <property type="match status" value="1"/>
</dbReference>
<feature type="compositionally biased region" description="Basic and acidic residues" evidence="9">
    <location>
        <begin position="613"/>
        <end position="633"/>
    </location>
</feature>
<evidence type="ECO:0000259" key="11">
    <source>
        <dbReference type="PROSITE" id="PS51873"/>
    </source>
</evidence>
<evidence type="ECO:0000256" key="7">
    <source>
        <dbReference type="ARBA" id="ARBA00022833"/>
    </source>
</evidence>
<dbReference type="Pfam" id="PF16678">
    <property type="entry name" value="UBA_HOIP"/>
    <property type="match status" value="1"/>
</dbReference>
<evidence type="ECO:0000256" key="4">
    <source>
        <dbReference type="ARBA" id="ARBA00022737"/>
    </source>
</evidence>
<feature type="compositionally biased region" description="Low complexity" evidence="9">
    <location>
        <begin position="1299"/>
        <end position="1318"/>
    </location>
</feature>
<keyword evidence="5 8" id="KW-0863">Zinc-finger</keyword>
<feature type="region of interest" description="Disordered" evidence="9">
    <location>
        <begin position="1448"/>
        <end position="1474"/>
    </location>
</feature>
<dbReference type="InterPro" id="IPR002867">
    <property type="entry name" value="IBR_dom"/>
</dbReference>
<feature type="compositionally biased region" description="Polar residues" evidence="9">
    <location>
        <begin position="736"/>
        <end position="747"/>
    </location>
</feature>
<feature type="compositionally biased region" description="Low complexity" evidence="9">
    <location>
        <begin position="485"/>
        <end position="495"/>
    </location>
</feature>
<dbReference type="PROSITE" id="PS51873">
    <property type="entry name" value="TRIAD"/>
    <property type="match status" value="1"/>
</dbReference>
<dbReference type="PROSITE" id="PS01358">
    <property type="entry name" value="ZF_RANBP2_1"/>
    <property type="match status" value="1"/>
</dbReference>
<dbReference type="Gene3D" id="3.30.40.10">
    <property type="entry name" value="Zinc/RING finger domain, C3HC4 (zinc finger)"/>
    <property type="match status" value="1"/>
</dbReference>
<protein>
    <recommendedName>
        <fullName evidence="14">RBR-type E3 ubiquitin transferase</fullName>
    </recommendedName>
</protein>
<sequence length="2058" mass="233912">MHSKHDNKWRPMVISNPSTKLRMARNMPQWVNKSGSSGIPPPPVPRDDLSKSKNQDPDYEVIEFGQYSNALPFQEKRPSPQKQHCQLCGSSSTSVSVHCQECQQNFCLSCDDMYHRHPKRQNHIRRREERGGFEPIRPPLPPKGEMPPVPVPPPRRRRSGSVGPSPCPSPTPFRHHSQITPSSFTLPRKDSSGAFSLKEKLSNLRRGFTISNRPLPPTPTSPTSRSISSQDDFQRQFQVPSPSPSLQQRYRQHQQAMRGTTPNLPTAVTDFEQLNWEQQRNRAGSLSGSDAGTRKMSTTSCASSRGLPQSTSVFDLNNQFVPYHHTNFGFVPVQQAHSMAQLNYPCCPNMWMEQQHQCCNHGSNMSLNVNPGMWMGNWHRNMFPPPYGLPPRACSHSRPASPTQSVKSRKSTLSKKSRRKYRDDESSDDEDSNDGRSLISNRSERRSLGRFVVRERPLRDTSSMPKEALRRNFSSKSDRSERASVVRSRVSVVESSSEESDDEESESKEAASESDEPVGKKEEFLKLPDSSWSCEHCTFVNESGTRVCSICCKTPTKKANLVTKKTQGLRESANKPPLAGGPFKSKTQQTVSSDDYSALSKDYSETESMLQNRMEKMNIQEDQKKPPKEREDMAVQTNDNSVRSTTTTKDIKVTTASCGTSPPKRSTTISTGTSPPPQNISTQTYEEIHPKIPETSSKSRSPSARPLSRNGKNRDLKRSQSLHTPSKKGSEWSLYSHRSFSTDSQHSLPDGGSRESSPMPYDYEENFEKTRQSRKRPELNRSNFRLPDVPGFYDRDPVEPHLNRQLLHPDYYPENTFERRDSYKYHGMELVKLLREAEQYKYTADEVQAALLHCKEANPIVWLNEHWHNIVSNVQTLATQLGREGPFNIVGTVSEKEAREALRMHKGDLWPAVQECVEQRQRKYAELANRGDFSREDIVTALTANHGDIETAYNELSKSQIKPFLMRIWGPPVGIENEAGNLKQGAPFNHSRGTDVPLNQEETVKKATQEVSANSDQTNMDRKDFDTFSTLNDLENEILQSIQDINNLDRELQMQSKGSLSNSVQKNTTSPAKPSTPILMDDEEFADAFEEFADTERSASPKLSVSTLSIQLSTPQSSEIPGQLFRGLKNQQILSQNTENTIERASVQIDLEKTVEVEQKNLRLSEIGETVEEEKEEEEEEEEKAEIEQPNYKMADVMQSNEGFVENNEPKPEKETTNENYEEITEDNKEEKIKTILSKTYNKAQEPENSNKSKAFLTKTKENLPPNQGSNKKKKTRSNKKRRASTKLKRKSQWSMRKASISSNSSSASSKAATSEDSSSNEKKLNMANENVQTLVENFQKNLELEEEIQEGKGSNKLERRRPLGKNDSEKYEKYKNMTVKQLVVESPIEEKQKEEVFKTEDVSKTVVSNTKIQMPQINVKSQKLSKIPVLSRQNSIILQDSKQITPNNFPSKIPLRKPTGKKDETHVIPPENKDNPVKIIEELRSVSPKLTYNNTEESAKILKRISASSFKTSFDSNASSKKMSYTKSLDNDSESSVSDSNIEELLSEDEEIEQRHNSNIKDSQSEMDEEYEEKQLDVLSEELSLIKFGNSLINYSIEETCESDYEEDLDDKLIENFKVELKQPTDTEILERQARRFLAEGQVKNYDQAELAATLMTLNFSIDQALDAVRDCSSIDAAIAYLQQDCELCAGKYPMKKIVSMLKCTHRCCQECAKNYFTIQITDRSIMDCNCPFCKSPDLSLNAATEDEISDYFSNLDILLKGILDAPVHELFQQKLRDRTLMQDPNFKWCVQCSSGFIAHPKQKRLICPDCKSVTCASCRRPWEKQHEGISCEKFAEWKDANDPENQASAVAKHLAENGIDCPKCKFRYSLTKGGCMHFTCFQCKHEFCYGCGKPFMMGVKCGVSQYCAKLGLHAHHPRNCLFYLRDKEPHELQKLLKEHKITFDVELPNEHEDNAKAVLKCPVPLQKDTPSGLLDTVCSNDVNPGQAGLCRQHYIEYLVGLIFRHKLDPISILDLVEVSQELRRRGRELPERGPWCDDKQYREICAKIVMEQVPLE</sequence>
<dbReference type="Pfam" id="PF22191">
    <property type="entry name" value="IBR_1"/>
    <property type="match status" value="1"/>
</dbReference>
<feature type="compositionally biased region" description="Acidic residues" evidence="9">
    <location>
        <begin position="1169"/>
        <end position="1185"/>
    </location>
</feature>
<dbReference type="SUPFAM" id="SSF57850">
    <property type="entry name" value="RING/U-box"/>
    <property type="match status" value="3"/>
</dbReference>
<feature type="compositionally biased region" description="Basic residues" evidence="9">
    <location>
        <begin position="407"/>
        <end position="420"/>
    </location>
</feature>
<accession>A0ABD1EC16</accession>
<keyword evidence="7" id="KW-0862">Zinc</keyword>
<feature type="compositionally biased region" description="Basic and acidic residues" evidence="9">
    <location>
        <begin position="45"/>
        <end position="55"/>
    </location>
</feature>
<dbReference type="InterPro" id="IPR044066">
    <property type="entry name" value="TRIAD_supradom"/>
</dbReference>
<feature type="region of interest" description="Disordered" evidence="9">
    <location>
        <begin position="563"/>
        <end position="792"/>
    </location>
</feature>
<dbReference type="SMART" id="SM00547">
    <property type="entry name" value="ZnF_RBZ"/>
    <property type="match status" value="1"/>
</dbReference>
<feature type="domain" description="RING-type" evidence="10">
    <location>
        <begin position="1687"/>
        <end position="1736"/>
    </location>
</feature>
<feature type="compositionally biased region" description="Polar residues" evidence="9">
    <location>
        <begin position="635"/>
        <end position="644"/>
    </location>
</feature>
<feature type="compositionally biased region" description="Basic and acidic residues" evidence="9">
    <location>
        <begin position="766"/>
        <end position="779"/>
    </location>
</feature>
<feature type="compositionally biased region" description="Polar residues" evidence="9">
    <location>
        <begin position="1515"/>
        <end position="1528"/>
    </location>
</feature>
<dbReference type="GO" id="GO:0008270">
    <property type="term" value="F:zinc ion binding"/>
    <property type="evidence" value="ECO:0007669"/>
    <property type="project" value="UniProtKB-KW"/>
</dbReference>
<keyword evidence="4" id="KW-0677">Repeat</keyword>
<feature type="region of interest" description="Disordered" evidence="9">
    <location>
        <begin position="456"/>
        <end position="525"/>
    </location>
</feature>
<evidence type="ECO:0000256" key="8">
    <source>
        <dbReference type="PROSITE-ProRule" id="PRU00175"/>
    </source>
</evidence>
<feature type="compositionally biased region" description="Basic residues" evidence="9">
    <location>
        <begin position="1271"/>
        <end position="1292"/>
    </location>
</feature>
<dbReference type="EMBL" id="JBDJPC010000009">
    <property type="protein sequence ID" value="KAL1491492.1"/>
    <property type="molecule type" value="Genomic_DNA"/>
</dbReference>
<dbReference type="CDD" id="cd20351">
    <property type="entry name" value="Rcat_RBR_HOIP"/>
    <property type="match status" value="1"/>
</dbReference>
<feature type="region of interest" description="Disordered" evidence="9">
    <location>
        <begin position="390"/>
        <end position="442"/>
    </location>
</feature>
<feature type="region of interest" description="Disordered" evidence="9">
    <location>
        <begin position="1515"/>
        <end position="1568"/>
    </location>
</feature>
<feature type="compositionally biased region" description="Basic and acidic residues" evidence="9">
    <location>
        <begin position="507"/>
        <end position="525"/>
    </location>
</feature>
<dbReference type="InterPro" id="IPR047540">
    <property type="entry name" value="BRcat_RBR_RNF31-like"/>
</dbReference>
<dbReference type="InterPro" id="IPR001876">
    <property type="entry name" value="Znf_RanBP2"/>
</dbReference>
<feature type="compositionally biased region" description="Polar residues" evidence="9">
    <location>
        <begin position="235"/>
        <end position="246"/>
    </location>
</feature>
<evidence type="ECO:0000256" key="6">
    <source>
        <dbReference type="ARBA" id="ARBA00022786"/>
    </source>
</evidence>
<dbReference type="InterPro" id="IPR041031">
    <property type="entry name" value="RNF31_C"/>
</dbReference>
<feature type="domain" description="RING-type" evidence="11">
    <location>
        <begin position="1683"/>
        <end position="1921"/>
    </location>
</feature>
<comment type="caution">
    <text evidence="12">The sequence shown here is derived from an EMBL/GenBank/DDBJ whole genome shotgun (WGS) entry which is preliminary data.</text>
</comment>
<organism evidence="12 13">
    <name type="scientific">Hypothenemus hampei</name>
    <name type="common">Coffee berry borer</name>
    <dbReference type="NCBI Taxonomy" id="57062"/>
    <lineage>
        <taxon>Eukaryota</taxon>
        <taxon>Metazoa</taxon>
        <taxon>Ecdysozoa</taxon>
        <taxon>Arthropoda</taxon>
        <taxon>Hexapoda</taxon>
        <taxon>Insecta</taxon>
        <taxon>Pterygota</taxon>
        <taxon>Neoptera</taxon>
        <taxon>Endopterygota</taxon>
        <taxon>Coleoptera</taxon>
        <taxon>Polyphaga</taxon>
        <taxon>Cucujiformia</taxon>
        <taxon>Curculionidae</taxon>
        <taxon>Scolytinae</taxon>
        <taxon>Hypothenemus</taxon>
    </lineage>
</organism>
<keyword evidence="13" id="KW-1185">Reference proteome</keyword>
<feature type="compositionally biased region" description="Basic and acidic residues" evidence="9">
    <location>
        <begin position="1461"/>
        <end position="1474"/>
    </location>
</feature>
<feature type="compositionally biased region" description="Polar residues" evidence="9">
    <location>
        <begin position="656"/>
        <end position="665"/>
    </location>
</feature>
<feature type="compositionally biased region" description="Acidic residues" evidence="9">
    <location>
        <begin position="1542"/>
        <end position="1553"/>
    </location>
</feature>
<feature type="compositionally biased region" description="Basic and acidic residues" evidence="9">
    <location>
        <begin position="1350"/>
        <end position="1373"/>
    </location>
</feature>
<dbReference type="InterPro" id="IPR026254">
    <property type="entry name" value="RNF31-like"/>
</dbReference>
<dbReference type="Pfam" id="PF01485">
    <property type="entry name" value="IBR"/>
    <property type="match status" value="1"/>
</dbReference>
<dbReference type="InterPro" id="IPR032065">
    <property type="entry name" value="RNF31-UBA"/>
</dbReference>
<comment type="similarity">
    <text evidence="1">Belongs to the RBR family.</text>
</comment>
<dbReference type="PANTHER" id="PTHR16004">
    <property type="entry name" value="RING FINGER PROTEIN 31-RELATED"/>
    <property type="match status" value="1"/>
</dbReference>
<dbReference type="CDD" id="cd19815">
    <property type="entry name" value="Bbox1_HOIP"/>
    <property type="match status" value="1"/>
</dbReference>
<feature type="compositionally biased region" description="Acidic residues" evidence="9">
    <location>
        <begin position="496"/>
        <end position="506"/>
    </location>
</feature>
<feature type="compositionally biased region" description="Pro residues" evidence="9">
    <location>
        <begin position="136"/>
        <end position="153"/>
    </location>
</feature>
<evidence type="ECO:0000256" key="5">
    <source>
        <dbReference type="ARBA" id="ARBA00022771"/>
    </source>
</evidence>
<feature type="compositionally biased region" description="Polar residues" evidence="9">
    <location>
        <begin position="1056"/>
        <end position="1073"/>
    </location>
</feature>
<dbReference type="PANTHER" id="PTHR16004:SF2">
    <property type="entry name" value="E3 UBIQUITIN-PROTEIN LIGASE LUBEL"/>
    <property type="match status" value="1"/>
</dbReference>
<feature type="region of interest" description="Disordered" evidence="9">
    <location>
        <begin position="1169"/>
        <end position="1329"/>
    </location>
</feature>
<dbReference type="Gene3D" id="1.10.8.10">
    <property type="entry name" value="DNA helicase RuvA subunit, C-terminal domain"/>
    <property type="match status" value="1"/>
</dbReference>
<dbReference type="SMART" id="SM00647">
    <property type="entry name" value="IBR"/>
    <property type="match status" value="2"/>
</dbReference>
<dbReference type="InterPro" id="IPR047542">
    <property type="entry name" value="Rcat_RBR_RNF31-like"/>
</dbReference>
<feature type="region of interest" description="Disordered" evidence="9">
    <location>
        <begin position="280"/>
        <end position="306"/>
    </location>
</feature>
<proteinExistence type="inferred from homology"/>
<feature type="region of interest" description="Disordered" evidence="9">
    <location>
        <begin position="1"/>
        <end position="55"/>
    </location>
</feature>
<evidence type="ECO:0000313" key="13">
    <source>
        <dbReference type="Proteomes" id="UP001566132"/>
    </source>
</evidence>
<dbReference type="Proteomes" id="UP001566132">
    <property type="component" value="Unassembled WGS sequence"/>
</dbReference>
<dbReference type="PROSITE" id="PS50089">
    <property type="entry name" value="ZF_RING_2"/>
    <property type="match status" value="1"/>
</dbReference>
<keyword evidence="3" id="KW-0479">Metal-binding</keyword>
<evidence type="ECO:0008006" key="14">
    <source>
        <dbReference type="Google" id="ProtNLM"/>
    </source>
</evidence>
<evidence type="ECO:0000259" key="10">
    <source>
        <dbReference type="PROSITE" id="PS50089"/>
    </source>
</evidence>
<gene>
    <name evidence="12" type="ORF">ABEB36_012082</name>
</gene>
<feature type="compositionally biased region" description="Basic and acidic residues" evidence="9">
    <location>
        <begin position="1208"/>
        <end position="1217"/>
    </location>
</feature>
<dbReference type="GO" id="GO:0016740">
    <property type="term" value="F:transferase activity"/>
    <property type="evidence" value="ECO:0007669"/>
    <property type="project" value="UniProtKB-KW"/>
</dbReference>
<evidence type="ECO:0000256" key="3">
    <source>
        <dbReference type="ARBA" id="ARBA00022723"/>
    </source>
</evidence>
<feature type="region of interest" description="Disordered" evidence="9">
    <location>
        <begin position="1056"/>
        <end position="1078"/>
    </location>
</feature>
<feature type="region of interest" description="Disordered" evidence="9">
    <location>
        <begin position="1347"/>
        <end position="1373"/>
    </location>
</feature>
<dbReference type="InterPro" id="IPR013083">
    <property type="entry name" value="Znf_RING/FYVE/PHD"/>
</dbReference>
<name>A0ABD1EC16_HYPHA</name>
<dbReference type="Gene3D" id="6.10.140.1100">
    <property type="match status" value="1"/>
</dbReference>
<reference evidence="12 13" key="1">
    <citation type="submission" date="2024-05" db="EMBL/GenBank/DDBJ databases">
        <title>Genetic variation in Jamaican populations of the coffee berry borer (Hypothenemus hampei).</title>
        <authorList>
            <person name="Errbii M."/>
            <person name="Myrie A."/>
        </authorList>
    </citation>
    <scope>NUCLEOTIDE SEQUENCE [LARGE SCALE GENOMIC DNA]</scope>
    <source>
        <strain evidence="12">JA-Hopewell-2020-01-JO</strain>
        <tissue evidence="12">Whole body</tissue>
    </source>
</reference>
<evidence type="ECO:0000256" key="9">
    <source>
        <dbReference type="SAM" id="MobiDB-lite"/>
    </source>
</evidence>
<dbReference type="CDD" id="cd20337">
    <property type="entry name" value="BRcat_RBR_HOIP"/>
    <property type="match status" value="1"/>
</dbReference>
<dbReference type="InterPro" id="IPR001841">
    <property type="entry name" value="Znf_RING"/>
</dbReference>
<evidence type="ECO:0000256" key="1">
    <source>
        <dbReference type="ARBA" id="ARBA00008278"/>
    </source>
</evidence>
<keyword evidence="6" id="KW-0833">Ubl conjugation pathway</keyword>